<dbReference type="EMBL" id="JBEAFC010000008">
    <property type="protein sequence ID" value="KAL1543129.1"/>
    <property type="molecule type" value="Genomic_DNA"/>
</dbReference>
<dbReference type="SUPFAM" id="SSF53756">
    <property type="entry name" value="UDP-Glycosyltransferase/glycogen phosphorylase"/>
    <property type="match status" value="1"/>
</dbReference>
<dbReference type="Pfam" id="PF00201">
    <property type="entry name" value="UDPGT"/>
    <property type="match status" value="1"/>
</dbReference>
<dbReference type="EC" id="2.4.1.-" evidence="5"/>
<keyword evidence="9" id="KW-1185">Reference proteome</keyword>
<dbReference type="InterPro" id="IPR002213">
    <property type="entry name" value="UDP_glucos_trans"/>
</dbReference>
<reference evidence="8 9" key="1">
    <citation type="submission" date="2024-06" db="EMBL/GenBank/DDBJ databases">
        <title>A chromosome level genome sequence of Diviner's sage (Salvia divinorum).</title>
        <authorList>
            <person name="Ford S.A."/>
            <person name="Ro D.-K."/>
            <person name="Ness R.W."/>
            <person name="Phillips M.A."/>
        </authorList>
    </citation>
    <scope>NUCLEOTIDE SEQUENCE [LARGE SCALE GENOMIC DNA]</scope>
    <source>
        <strain evidence="8">SAF-2024a</strain>
        <tissue evidence="8">Leaf</tissue>
    </source>
</reference>
<feature type="coiled-coil region" evidence="6">
    <location>
        <begin position="412"/>
        <end position="440"/>
    </location>
</feature>
<evidence type="ECO:0000256" key="3">
    <source>
        <dbReference type="ARBA" id="ARBA00022679"/>
    </source>
</evidence>
<evidence type="ECO:0000256" key="6">
    <source>
        <dbReference type="SAM" id="Coils"/>
    </source>
</evidence>
<evidence type="ECO:0000256" key="4">
    <source>
        <dbReference type="RuleBase" id="RU003718"/>
    </source>
</evidence>
<evidence type="ECO:0000256" key="2">
    <source>
        <dbReference type="ARBA" id="ARBA00022676"/>
    </source>
</evidence>
<dbReference type="FunFam" id="3.40.50.2000:FF:000060">
    <property type="entry name" value="Glycosyltransferase"/>
    <property type="match status" value="1"/>
</dbReference>
<dbReference type="PANTHER" id="PTHR48044">
    <property type="entry name" value="GLYCOSYLTRANSFERASE"/>
    <property type="match status" value="1"/>
</dbReference>
<dbReference type="GO" id="GO:0016138">
    <property type="term" value="P:glycoside biosynthetic process"/>
    <property type="evidence" value="ECO:0007669"/>
    <property type="project" value="UniProtKB-ARBA"/>
</dbReference>
<dbReference type="InterPro" id="IPR035595">
    <property type="entry name" value="UDP_glycos_trans_CS"/>
</dbReference>
<evidence type="ECO:0000313" key="9">
    <source>
        <dbReference type="Proteomes" id="UP001567538"/>
    </source>
</evidence>
<keyword evidence="6" id="KW-0175">Coiled coil</keyword>
<evidence type="ECO:0000256" key="1">
    <source>
        <dbReference type="ARBA" id="ARBA00009995"/>
    </source>
</evidence>
<protein>
    <recommendedName>
        <fullName evidence="5">Glycosyltransferase</fullName>
        <ecNumber evidence="5">2.4.1.-</ecNumber>
    </recommendedName>
</protein>
<dbReference type="Pfam" id="PF26168">
    <property type="entry name" value="Glyco_transf_N"/>
    <property type="match status" value="1"/>
</dbReference>
<keyword evidence="2 4" id="KW-0328">Glycosyltransferase</keyword>
<keyword evidence="3 4" id="KW-0808">Transferase</keyword>
<proteinExistence type="inferred from homology"/>
<gene>
    <name evidence="8" type="ORF">AAHA92_20141</name>
</gene>
<name>A0ABD1GIW3_SALDI</name>
<dbReference type="CDD" id="cd03784">
    <property type="entry name" value="GT1_Gtf-like"/>
    <property type="match status" value="1"/>
</dbReference>
<organism evidence="8 9">
    <name type="scientific">Salvia divinorum</name>
    <name type="common">Maria pastora</name>
    <name type="synonym">Diviner's sage</name>
    <dbReference type="NCBI Taxonomy" id="28513"/>
    <lineage>
        <taxon>Eukaryota</taxon>
        <taxon>Viridiplantae</taxon>
        <taxon>Streptophyta</taxon>
        <taxon>Embryophyta</taxon>
        <taxon>Tracheophyta</taxon>
        <taxon>Spermatophyta</taxon>
        <taxon>Magnoliopsida</taxon>
        <taxon>eudicotyledons</taxon>
        <taxon>Gunneridae</taxon>
        <taxon>Pentapetalae</taxon>
        <taxon>asterids</taxon>
        <taxon>lamiids</taxon>
        <taxon>Lamiales</taxon>
        <taxon>Lamiaceae</taxon>
        <taxon>Nepetoideae</taxon>
        <taxon>Mentheae</taxon>
        <taxon>Salviinae</taxon>
        <taxon>Salvia</taxon>
        <taxon>Salvia subgen. Calosphace</taxon>
    </lineage>
</organism>
<sequence>MAEAKTKQFTILLFPWLAYSHVHPFFELAKNLSARSFHVHFCSSAVNLDSIRSKIAQDPPTAVDLIELPFPRLPDLPPHLHTTKNLPPNLTAALIHAFQQTSPAFSEITNRTNPDLLIYDYFQPWAAKEARRRGIPSVYFATAGAAPFSYFYHLFKHGGDIPYPHGEIYLTDREKGGDGAPMKLEIKDAEEDEGAFAFGVFDLSNDVVLIKGLRGFDGKYIDYMSELCNKRAVATGPLIHEPNRRISEENSEILQWLSRKERSSTVFVCFGSEHFISMDQIREISKGLELCKANFVWVVRLPAEGTCLEDAVVGGFVERERERGLVVEGWAAQAEILSHASVGGFVSHCGWSSIMESLWAGVPVVAMPIKYDQPINARVVAAAGVGVEVVRGGDGCFSGEEVAAAIDEVVGSEEIRRRIRDLSERMRREAEAAAEETAEELLLLCKKSSTK</sequence>
<evidence type="ECO:0000256" key="5">
    <source>
        <dbReference type="RuleBase" id="RU362057"/>
    </source>
</evidence>
<comment type="similarity">
    <text evidence="1 4">Belongs to the UDP-glycosyltransferase family.</text>
</comment>
<evidence type="ECO:0000259" key="7">
    <source>
        <dbReference type="Pfam" id="PF26168"/>
    </source>
</evidence>
<dbReference type="PANTHER" id="PTHR48044:SF82">
    <property type="entry name" value="GLYCOSYLTRANSFERASE"/>
    <property type="match status" value="1"/>
</dbReference>
<dbReference type="InterPro" id="IPR058980">
    <property type="entry name" value="Glyco_transf_N"/>
</dbReference>
<dbReference type="AlphaFoldDB" id="A0ABD1GIW3"/>
<accession>A0ABD1GIW3</accession>
<feature type="domain" description="Glycosyltransferase N-terminal" evidence="7">
    <location>
        <begin position="9"/>
        <end position="132"/>
    </location>
</feature>
<dbReference type="PROSITE" id="PS00375">
    <property type="entry name" value="UDPGT"/>
    <property type="match status" value="1"/>
</dbReference>
<dbReference type="Gene3D" id="3.40.50.2000">
    <property type="entry name" value="Glycogen Phosphorylase B"/>
    <property type="match status" value="2"/>
</dbReference>
<dbReference type="GO" id="GO:0008194">
    <property type="term" value="F:UDP-glycosyltransferase activity"/>
    <property type="evidence" value="ECO:0007669"/>
    <property type="project" value="UniProtKB-ARBA"/>
</dbReference>
<dbReference type="Proteomes" id="UP001567538">
    <property type="component" value="Unassembled WGS sequence"/>
</dbReference>
<evidence type="ECO:0000313" key="8">
    <source>
        <dbReference type="EMBL" id="KAL1543129.1"/>
    </source>
</evidence>
<comment type="caution">
    <text evidence="8">The sequence shown here is derived from an EMBL/GenBank/DDBJ whole genome shotgun (WGS) entry which is preliminary data.</text>
</comment>